<proteinExistence type="predicted"/>
<evidence type="ECO:0000313" key="1">
    <source>
        <dbReference type="EMBL" id="AIS23707.1"/>
    </source>
</evidence>
<reference evidence="1" key="1">
    <citation type="journal article" date="2014" name="Appl. Environ. Microbiol.">
        <title>Anaerobic activation of p-cymene in denitrifying betaproteobacteria: methyl group hydroxylation versus addition to fumarate.</title>
        <authorList>
            <person name="Strijkstra A."/>
            <person name="Trautwein K."/>
            <person name="Jarling R."/>
            <person name="Wohlbrand L."/>
            <person name="Dorries M."/>
            <person name="Reinhardt R."/>
            <person name="Drozdowska M."/>
            <person name="Golding B.T."/>
            <person name="Wilkes H."/>
            <person name="Rabus R."/>
        </authorList>
    </citation>
    <scope>NUCLEOTIDE SEQUENCE</scope>
    <source>
        <strain evidence="1">PCyN2</strain>
    </source>
</reference>
<sequence length="59" mass="6726">MSTHNCKVCSYFFPIPEDADDYATGKGDCVTEKEDEKGKFWLSKPVYETSECCSSYKAR</sequence>
<dbReference type="AlphaFoldDB" id="A0A096ZNX6"/>
<dbReference type="InterPro" id="IPR038640">
    <property type="entry name" value="BssC_sf"/>
</dbReference>
<dbReference type="Gene3D" id="6.20.90.20">
    <property type="entry name" value="Benzylsuccinate synthase gamma subunit"/>
    <property type="match status" value="1"/>
</dbReference>
<dbReference type="EMBL" id="KM105882">
    <property type="protein sequence ID" value="AIS23707.1"/>
    <property type="molecule type" value="Genomic_DNA"/>
</dbReference>
<protein>
    <submittedName>
        <fullName evidence="1">4-isopropylbenzyl-succinate synthase gamma subunit</fullName>
    </submittedName>
</protein>
<dbReference type="InterPro" id="IPR013161">
    <property type="entry name" value="BssC"/>
</dbReference>
<accession>A0A096ZNX6</accession>
<dbReference type="Pfam" id="PF08201">
    <property type="entry name" value="BssC_TutF"/>
    <property type="match status" value="1"/>
</dbReference>
<gene>
    <name evidence="1" type="primary">ibsC</name>
</gene>
<name>A0A096ZNX6_9RHOO</name>
<organism evidence="1">
    <name type="scientific">Thauera sp. pCyN2</name>
    <dbReference type="NCBI Taxonomy" id="1551544"/>
    <lineage>
        <taxon>Bacteria</taxon>
        <taxon>Pseudomonadati</taxon>
        <taxon>Pseudomonadota</taxon>
        <taxon>Betaproteobacteria</taxon>
        <taxon>Rhodocyclales</taxon>
        <taxon>Zoogloeaceae</taxon>
        <taxon>Thauera</taxon>
    </lineage>
</organism>